<keyword evidence="1" id="KW-0175">Coiled coil</keyword>
<evidence type="ECO:0000313" key="2">
    <source>
        <dbReference type="EMBL" id="AHX21986.1"/>
    </source>
</evidence>
<sequence length="241" mass="28888">MSSIFKRGWINMSIDMGLNGFENYINEMEDFLSNQVNKLEKQFNEAIKDIDSHEAEIIFEYEYEDQFFYFRKEFPNILRKSFIISLYSFLEQELNHICKHLEENNEFELTLNDLKSHTGIFKSYKYLDQVAKIDLNTVKSEWTKILKINKIRNHFVHNGSDILNKVIQPMGNEEKRINTTCTAFKYFNLVEEDKTYTKFRESINDRRTLIYDITVSNNFCKEALSIVKDFFDKLTNMLKLY</sequence>
<gene>
    <name evidence="2" type="ORF">CY96_29785</name>
</gene>
<evidence type="ECO:0000256" key="1">
    <source>
        <dbReference type="SAM" id="Coils"/>
    </source>
</evidence>
<reference evidence="3" key="1">
    <citation type="submission" date="2014-03" db="EMBL/GenBank/DDBJ databases">
        <title>The Complete Genome Sequence of Bacillus bombyseptieus.</title>
        <authorList>
            <person name="Cheng T."/>
            <person name="Lin P."/>
            <person name="Jin S."/>
            <person name="Wu Y."/>
            <person name="Fu B."/>
            <person name="Long R."/>
            <person name="Liu D."/>
            <person name="Guo Y."/>
            <person name="Peng L."/>
            <person name="Xia Q."/>
        </authorList>
    </citation>
    <scope>NUCLEOTIDE SEQUENCE [LARGE SCALE GENOMIC DNA]</scope>
    <source>
        <strain evidence="3">wang</strain>
        <plasmid evidence="3">pBb</plasmid>
    </source>
</reference>
<dbReference type="EMBL" id="CP007513">
    <property type="protein sequence ID" value="AHX21986.1"/>
    <property type="molecule type" value="Genomic_DNA"/>
</dbReference>
<dbReference type="KEGG" id="bby:CY96_29785"/>
<organism evidence="2 3">
    <name type="scientific">Bacillus bombysepticus str. Wang</name>
    <dbReference type="NCBI Taxonomy" id="1330043"/>
    <lineage>
        <taxon>Bacteria</taxon>
        <taxon>Bacillati</taxon>
        <taxon>Bacillota</taxon>
        <taxon>Bacilli</taxon>
        <taxon>Bacillales</taxon>
        <taxon>Bacillaceae</taxon>
        <taxon>Bacillus</taxon>
        <taxon>Bacillus cereus group</taxon>
    </lineage>
</organism>
<geneLocation type="plasmid" evidence="2 3">
    <name>pBb</name>
</geneLocation>
<keyword evidence="2" id="KW-0614">Plasmid</keyword>
<proteinExistence type="predicted"/>
<keyword evidence="3" id="KW-1185">Reference proteome</keyword>
<name>A0A9W3PU67_9BACI</name>
<accession>A0A9W3PU67</accession>
<dbReference type="RefSeq" id="WP_044585360.1">
    <property type="nucleotide sequence ID" value="NZ_CP007513.1"/>
</dbReference>
<evidence type="ECO:0000313" key="3">
    <source>
        <dbReference type="Proteomes" id="UP000031778"/>
    </source>
</evidence>
<protein>
    <submittedName>
        <fullName evidence="2">Uncharacterized protein</fullName>
    </submittedName>
</protein>
<dbReference type="Proteomes" id="UP000031778">
    <property type="component" value="Plasmid pBb"/>
</dbReference>
<feature type="coiled-coil region" evidence="1">
    <location>
        <begin position="29"/>
        <end position="56"/>
    </location>
</feature>
<dbReference type="AlphaFoldDB" id="A0A9W3PU67"/>